<dbReference type="AlphaFoldDB" id="W6S2U5"/>
<dbReference type="HOGENOM" id="CLU_161222_2_1_9"/>
<dbReference type="Proteomes" id="UP000019426">
    <property type="component" value="Chromosome M2/40_rep1"/>
</dbReference>
<gene>
    <name evidence="1" type="ORF">CM240_1473</name>
</gene>
<dbReference type="STRING" id="1216932.CM240_1473"/>
<accession>W6S2U5</accession>
<name>W6S2U5_9CLOT</name>
<keyword evidence="2" id="KW-1185">Reference proteome</keyword>
<protein>
    <recommendedName>
        <fullName evidence="3">Sporulation protein YqfC</fullName>
    </recommendedName>
</protein>
<dbReference type="KEGG" id="clt:CM240_1473"/>
<organism evidence="1 2">
    <name type="scientific">Clostridium bornimense</name>
    <dbReference type="NCBI Taxonomy" id="1216932"/>
    <lineage>
        <taxon>Bacteria</taxon>
        <taxon>Bacillati</taxon>
        <taxon>Bacillota</taxon>
        <taxon>Clostridia</taxon>
        <taxon>Eubacteriales</taxon>
        <taxon>Clostridiaceae</taxon>
        <taxon>Clostridium</taxon>
    </lineage>
</organism>
<dbReference type="OrthoDB" id="2989236at2"/>
<reference evidence="1 2" key="1">
    <citation type="submission" date="2013-11" db="EMBL/GenBank/DDBJ databases">
        <title>Complete genome sequence of Clostridum sp. M2/40.</title>
        <authorList>
            <person name="Wibberg D."/>
            <person name="Puehler A."/>
            <person name="Schlueter A."/>
        </authorList>
    </citation>
    <scope>NUCLEOTIDE SEQUENCE [LARGE SCALE GENOMIC DNA]</scope>
    <source>
        <strain evidence="2">M2/40</strain>
    </source>
</reference>
<sequence length="95" mass="10750">MNEKMRKSAEFLSEKLDIPKELVGVKAKITILGNEEITVENHKGIISFSKEYLEIATHKDNISLYGDNFEICYISEGTMVIKGKLNRISVGEDDE</sequence>
<proteinExistence type="predicted"/>
<evidence type="ECO:0008006" key="3">
    <source>
        <dbReference type="Google" id="ProtNLM"/>
    </source>
</evidence>
<dbReference type="EMBL" id="HG917868">
    <property type="protein sequence ID" value="CDM68632.1"/>
    <property type="molecule type" value="Genomic_DNA"/>
</dbReference>
<dbReference type="PATRIC" id="fig|1216932.3.peg.1466"/>
<evidence type="ECO:0000313" key="2">
    <source>
        <dbReference type="Proteomes" id="UP000019426"/>
    </source>
</evidence>
<dbReference type="Pfam" id="PF07873">
    <property type="entry name" value="YabP"/>
    <property type="match status" value="1"/>
</dbReference>
<dbReference type="RefSeq" id="WP_044037853.1">
    <property type="nucleotide sequence ID" value="NZ_HG917868.1"/>
</dbReference>
<dbReference type="InterPro" id="IPR022476">
    <property type="entry name" value="Spore_YabP/YqfC"/>
</dbReference>
<evidence type="ECO:0000313" key="1">
    <source>
        <dbReference type="EMBL" id="CDM68632.1"/>
    </source>
</evidence>